<gene>
    <name evidence="1" type="ORF">APZ42_015965</name>
</gene>
<protein>
    <submittedName>
        <fullName evidence="1">Uncharacterized protein</fullName>
    </submittedName>
</protein>
<organism evidence="1 2">
    <name type="scientific">Daphnia magna</name>
    <dbReference type="NCBI Taxonomy" id="35525"/>
    <lineage>
        <taxon>Eukaryota</taxon>
        <taxon>Metazoa</taxon>
        <taxon>Ecdysozoa</taxon>
        <taxon>Arthropoda</taxon>
        <taxon>Crustacea</taxon>
        <taxon>Branchiopoda</taxon>
        <taxon>Diplostraca</taxon>
        <taxon>Cladocera</taxon>
        <taxon>Anomopoda</taxon>
        <taxon>Daphniidae</taxon>
        <taxon>Daphnia</taxon>
    </lineage>
</organism>
<accession>A0A162NH07</accession>
<keyword evidence="2" id="KW-1185">Reference proteome</keyword>
<comment type="caution">
    <text evidence="1">The sequence shown here is derived from an EMBL/GenBank/DDBJ whole genome shotgun (WGS) entry which is preliminary data.</text>
</comment>
<name>A0A162NH07_9CRUS</name>
<evidence type="ECO:0000313" key="1">
    <source>
        <dbReference type="EMBL" id="KZS17969.1"/>
    </source>
</evidence>
<dbReference type="Proteomes" id="UP000076858">
    <property type="component" value="Unassembled WGS sequence"/>
</dbReference>
<reference evidence="1 2" key="1">
    <citation type="submission" date="2016-03" db="EMBL/GenBank/DDBJ databases">
        <title>EvidentialGene: Evidence-directed Construction of Genes on Genomes.</title>
        <authorList>
            <person name="Gilbert D.G."/>
            <person name="Choi J.-H."/>
            <person name="Mockaitis K."/>
            <person name="Colbourne J."/>
            <person name="Pfrender M."/>
        </authorList>
    </citation>
    <scope>NUCLEOTIDE SEQUENCE [LARGE SCALE GENOMIC DNA]</scope>
    <source>
        <strain evidence="1 2">Xinb3</strain>
        <tissue evidence="1">Complete organism</tissue>
    </source>
</reference>
<evidence type="ECO:0000313" key="2">
    <source>
        <dbReference type="Proteomes" id="UP000076858"/>
    </source>
</evidence>
<proteinExistence type="predicted"/>
<sequence length="76" mass="8916">MPLPNNNVYEMRNVLIIGTKTYMVASRISLGSKDYVEKISFMPFKKSFLLDDLSCHVKRLYCSDFFIRVISLQYLL</sequence>
<dbReference type="EMBL" id="LRGB01000568">
    <property type="protein sequence ID" value="KZS17969.1"/>
    <property type="molecule type" value="Genomic_DNA"/>
</dbReference>
<dbReference type="AlphaFoldDB" id="A0A162NH07"/>